<feature type="compositionally biased region" description="Basic residues" evidence="2">
    <location>
        <begin position="1"/>
        <end position="10"/>
    </location>
</feature>
<accession>Q38A93</accession>
<feature type="compositionally biased region" description="Low complexity" evidence="2">
    <location>
        <begin position="97"/>
        <end position="122"/>
    </location>
</feature>
<evidence type="ECO:0000256" key="2">
    <source>
        <dbReference type="SAM" id="MobiDB-lite"/>
    </source>
</evidence>
<dbReference type="Proteomes" id="UP000008524">
    <property type="component" value="Chromosome 10"/>
</dbReference>
<dbReference type="EMBL" id="CM000208">
    <property type="protein sequence ID" value="EAN78277.1"/>
    <property type="molecule type" value="Genomic_DNA"/>
</dbReference>
<dbReference type="GO" id="GO:0005737">
    <property type="term" value="C:cytoplasm"/>
    <property type="evidence" value="ECO:0000314"/>
    <property type="project" value="GeneDB"/>
</dbReference>
<dbReference type="InParanoid" id="Q38A93"/>
<dbReference type="OMA" id="YHDNERR"/>
<dbReference type="AlphaFoldDB" id="Q38A93"/>
<evidence type="ECO:0000313" key="3">
    <source>
        <dbReference type="EMBL" id="EAN78277.1"/>
    </source>
</evidence>
<feature type="region of interest" description="Disordered" evidence="2">
    <location>
        <begin position="813"/>
        <end position="846"/>
    </location>
</feature>
<evidence type="ECO:0000256" key="1">
    <source>
        <dbReference type="SAM" id="Coils"/>
    </source>
</evidence>
<dbReference type="GeneID" id="3662319"/>
<evidence type="ECO:0000313" key="4">
    <source>
        <dbReference type="Proteomes" id="UP000008524"/>
    </source>
</evidence>
<dbReference type="RefSeq" id="XP_823105.1">
    <property type="nucleotide sequence ID" value="XM_818012.1"/>
</dbReference>
<keyword evidence="1" id="KW-0175">Coiled coil</keyword>
<dbReference type="PANTHER" id="PTHR48125">
    <property type="entry name" value="LP07818P1"/>
    <property type="match status" value="1"/>
</dbReference>
<protein>
    <submittedName>
        <fullName evidence="3">Uncharacterized protein</fullName>
    </submittedName>
</protein>
<dbReference type="GO" id="GO:0005929">
    <property type="term" value="C:cilium"/>
    <property type="evidence" value="ECO:0000314"/>
    <property type="project" value="GeneDB"/>
</dbReference>
<feature type="compositionally biased region" description="Low complexity" evidence="2">
    <location>
        <begin position="34"/>
        <end position="47"/>
    </location>
</feature>
<dbReference type="VEuPathDB" id="TriTrypDB:Tb927.10.8810"/>
<feature type="compositionally biased region" description="Polar residues" evidence="2">
    <location>
        <begin position="13"/>
        <end position="24"/>
    </location>
</feature>
<dbReference type="KEGG" id="tbr:Tb10.6k15.1730"/>
<feature type="coiled-coil region" evidence="1">
    <location>
        <begin position="518"/>
        <end position="580"/>
    </location>
</feature>
<dbReference type="PaxDb" id="5691-EAN78277"/>
<dbReference type="GO" id="GO:0036064">
    <property type="term" value="C:ciliary basal body"/>
    <property type="evidence" value="ECO:0000314"/>
    <property type="project" value="GeneDB"/>
</dbReference>
<feature type="compositionally biased region" description="Low complexity" evidence="2">
    <location>
        <begin position="141"/>
        <end position="154"/>
    </location>
</feature>
<reference evidence="3 4" key="2">
    <citation type="journal article" date="2005" name="Science">
        <title>The genome of the African trypanosome Trypanosoma brucei.</title>
        <authorList>
            <person name="Berriman M."/>
            <person name="Ghedin E."/>
            <person name="Hertz-Fowler C."/>
            <person name="Blandin G."/>
            <person name="Renauld H."/>
            <person name="Bartholomeu D.C."/>
            <person name="Lennard N.J."/>
            <person name="Caler E."/>
            <person name="Hamlin N.E."/>
            <person name="Haas B."/>
            <person name="Bohme U."/>
            <person name="Hannick L."/>
            <person name="Aslett M.A."/>
            <person name="Shallom J."/>
            <person name="Marcello L."/>
            <person name="Hou L."/>
            <person name="Wickstead B."/>
            <person name="Alsmark U.C."/>
            <person name="Arrowsmith C."/>
            <person name="Atkin R.J."/>
            <person name="Barron A.J."/>
            <person name="Bringaud F."/>
            <person name="Brooks K."/>
            <person name="Carrington M."/>
            <person name="Cherevach I."/>
            <person name="Chillingworth T.J."/>
            <person name="Churcher C."/>
            <person name="Clark L.N."/>
            <person name="Corton C.H."/>
            <person name="Cronin A."/>
            <person name="Davies R.M."/>
            <person name="Doggett J."/>
            <person name="Djikeng A."/>
            <person name="Feldblyum T."/>
            <person name="Field M.C."/>
            <person name="Fraser A."/>
            <person name="Goodhead I."/>
            <person name="Hance Z."/>
            <person name="Harper D."/>
            <person name="Harris B.R."/>
            <person name="Hauser H."/>
            <person name="Hostetler J."/>
            <person name="Ivens A."/>
            <person name="Jagels K."/>
            <person name="Johnson D."/>
            <person name="Johnson J."/>
            <person name="Jones K."/>
            <person name="Kerhornou A.X."/>
            <person name="Koo H."/>
            <person name="Larke N."/>
            <person name="Landfear S."/>
            <person name="Larkin C."/>
            <person name="Leech V."/>
            <person name="Line A."/>
            <person name="Lord A."/>
            <person name="Macleod A."/>
            <person name="Mooney P.J."/>
            <person name="Moule S."/>
            <person name="Martin D.M."/>
            <person name="Morgan G.W."/>
            <person name="Mungall K."/>
            <person name="Norbertczak H."/>
            <person name="Ormond D."/>
            <person name="Pai G."/>
            <person name="Peacock C.S."/>
            <person name="Peterson J."/>
            <person name="Quail M.A."/>
            <person name="Rabbinowitsch E."/>
            <person name="Rajandream M.A."/>
            <person name="Reitter C."/>
            <person name="Salzberg S.L."/>
            <person name="Sanders M."/>
            <person name="Schobel S."/>
            <person name="Sharp S."/>
            <person name="Simmonds M."/>
            <person name="Simpson A.J."/>
            <person name="Tallon L."/>
            <person name="Turner C.M."/>
            <person name="Tait A."/>
            <person name="Tivey A.R."/>
            <person name="Van Aken S."/>
            <person name="Walker D."/>
            <person name="Wanless D."/>
            <person name="Wang S."/>
            <person name="White B."/>
            <person name="White O."/>
            <person name="Whitehead S."/>
            <person name="Woodward J."/>
            <person name="Wortman J."/>
            <person name="Adams M.D."/>
            <person name="Embley T.M."/>
            <person name="Gull K."/>
            <person name="Ullu E."/>
            <person name="Barry J.D."/>
            <person name="Fairlamb A.H."/>
            <person name="Opperdoes F."/>
            <person name="Barrell B.G."/>
            <person name="Donelson J.E."/>
            <person name="Hall N."/>
            <person name="Fraser C.M."/>
            <person name="Melville S.E."/>
            <person name="El-Sayed N.M."/>
        </authorList>
    </citation>
    <scope>NUCLEOTIDE SEQUENCE [LARGE SCALE GENOMIC DNA]</scope>
    <source>
        <strain evidence="3 4">927/4 GUTat10.1</strain>
    </source>
</reference>
<dbReference type="PANTHER" id="PTHR48125:SF10">
    <property type="entry name" value="OS12G0136300 PROTEIN"/>
    <property type="match status" value="1"/>
</dbReference>
<gene>
    <name evidence="3" type="ORF">Tb10.6k15.1730</name>
</gene>
<keyword evidence="4" id="KW-1185">Reference proteome</keyword>
<name>Q38A93_TRYB2</name>
<sequence>MIPVAGRRKGLSQAPNLGSAGNNETNSSLGGGFTTSTGAAPSPATAGDALSFLDFDNDTGPTQASAPVASRRGAPTAAPPQRDTLSFLDFDDDEGPSKPSAPAASRRTAPPVAPAPAQSAPSFLDFDDDDGPTKPPPRSQPPASAASRGAPAQAVPSFLDFDDDAPANVPSTPQPSAAVSLEITNRWHELQKELQRVQVETLSCEEVIRKFESGEHELCLEVGTLDEQVQQKQAAGEKAAAAREELERALELRRQQLTEENEAKHKQLLVEGVNTMRERYEDELSTLTASVEDQKVNLLAVEEKHSTMDGSISSVELYERAVCQLQERLKATLRDISAAVCLRIKPSLTNCIRDTVAQFAQERSDMQCNDRRRRREQLDTFQKNVDKGFSSFCEERRTKHQSRVDSIFGGERFRFQAEVERRFTTSRMEFMERQKELTAEAKKGALITFEEMTRRAAADMEVFQRKMKEELRLMEERYAAELAHLARLQASEKAAALRPRCENDELGSSVTAATPSVCKAVEKDVRYLRERVEQIKQSVSLDIQDLSIASQHPRCESLSALGKERMLAELEEKVRLLSRQFGAQWQRFKSAVGPLHQSVQLMVRGLQDGRVRAAAQQQETECIYREWTQSVRKELSMCLTSGGASSESAELQSGLVSMTRVVEMARAQVQAVLEAQRHRSEVLRGFNSEVQESLSALVKQRVASNGTLHSVFDEYERLSHAAAEVEAKRRALEVAAENYDHAKQVLEKERETFDGRLKVAQELGVKLRIDSEKLERKAARYARARLSGGSQFVRAVTMEKPLRDRLQCGKRMEWRSQSHGHSPRKRAADCVSGHPSPSSAEYRRSATASNGGDVLDFVTLLSFDDAVGQGDSGDLQHKRQPCQYRSTTSFDPSSCGSDGTYFTTPSTLN</sequence>
<dbReference type="OrthoDB" id="252011at2759"/>
<proteinExistence type="predicted"/>
<feature type="coiled-coil region" evidence="1">
    <location>
        <begin position="715"/>
        <end position="752"/>
    </location>
</feature>
<feature type="region of interest" description="Disordered" evidence="2">
    <location>
        <begin position="1"/>
        <end position="175"/>
    </location>
</feature>
<organism evidence="3 4">
    <name type="scientific">Trypanosoma brucei brucei (strain 927/4 GUTat10.1)</name>
    <dbReference type="NCBI Taxonomy" id="185431"/>
    <lineage>
        <taxon>Eukaryota</taxon>
        <taxon>Discoba</taxon>
        <taxon>Euglenozoa</taxon>
        <taxon>Kinetoplastea</taxon>
        <taxon>Metakinetoplastina</taxon>
        <taxon>Trypanosomatida</taxon>
        <taxon>Trypanosomatidae</taxon>
        <taxon>Trypanosoma</taxon>
    </lineage>
</organism>
<feature type="coiled-coil region" evidence="1">
    <location>
        <begin position="225"/>
        <end position="297"/>
    </location>
</feature>
<reference evidence="3 4" key="1">
    <citation type="journal article" date="2005" name="Science">
        <title>Comparative genomics of trypanosomatid parasitic protozoa.</title>
        <authorList>
            <person name="El-Sayed N.M."/>
            <person name="Myler P.J."/>
            <person name="Blandin G."/>
            <person name="Berriman M."/>
            <person name="Crabtree J."/>
            <person name="Aggarwal G."/>
            <person name="Caler E."/>
            <person name="Renauld H."/>
            <person name="Worthey E.A."/>
            <person name="Hertz-Fowler C."/>
            <person name="Ghedin E."/>
            <person name="Peacock C."/>
            <person name="Bartholomeu D.C."/>
            <person name="Haas B.J."/>
            <person name="Tran A.N."/>
            <person name="Wortman J.R."/>
            <person name="Alsmark U.C."/>
            <person name="Angiuoli S."/>
            <person name="Anupama A."/>
            <person name="Badger J."/>
            <person name="Bringaud F."/>
            <person name="Cadag E."/>
            <person name="Carlton J.M."/>
            <person name="Cerqueira G.C."/>
            <person name="Creasy T."/>
            <person name="Delcher A.L."/>
            <person name="Djikeng A."/>
            <person name="Embley T.M."/>
            <person name="Hauser C."/>
            <person name="Ivens A.C."/>
            <person name="Kummerfeld S.K."/>
            <person name="Pereira-Leal J.B."/>
            <person name="Nilsson D."/>
            <person name="Peterson J."/>
            <person name="Salzberg S.L."/>
            <person name="Shallom J."/>
            <person name="Silva J.C."/>
            <person name="Sundaram J."/>
            <person name="Westenberger S."/>
            <person name="White O."/>
            <person name="Melville S.E."/>
            <person name="Donelson J.E."/>
            <person name="Andersson B."/>
            <person name="Stuart K.D."/>
            <person name="Hall N."/>
        </authorList>
    </citation>
    <scope>NUCLEOTIDE SEQUENCE [LARGE SCALE GENOMIC DNA]</scope>
    <source>
        <strain evidence="3 4">927/4 GUTat10.1</strain>
    </source>
</reference>